<dbReference type="AlphaFoldDB" id="A2ES42"/>
<gene>
    <name evidence="1" type="ORF">TVAG_244550</name>
</gene>
<dbReference type="EMBL" id="DS113472">
    <property type="protein sequence ID" value="EAY04554.1"/>
    <property type="molecule type" value="Genomic_DNA"/>
</dbReference>
<protein>
    <submittedName>
        <fullName evidence="1">Uncharacterized protein</fullName>
    </submittedName>
</protein>
<dbReference type="InParanoid" id="A2ES42"/>
<keyword evidence="2" id="KW-1185">Reference proteome</keyword>
<evidence type="ECO:0000313" key="2">
    <source>
        <dbReference type="Proteomes" id="UP000001542"/>
    </source>
</evidence>
<sequence length="382" mass="43908">MYLLWLLAFDYHFPECTVKEKEDAKYYEFQTITIPPGQCFATWSSAMIGTLDNETKYKVSYKTMPCENGEGISNEIEYKYENPLFLNKDGSSVENYYKIQAVNPQKEIVLFFSKINPTIRSQFVTRDSFIVNLNSGNFNIISDKDKDVCIAFILKYQYQHVNFASNASMELKNGTTTHDGDSQSVTTANPYIFEIKYDEPTRTTIDYYIEMSNSVYDLNKHIFYQGIVPLINGPITYQEALKATFDYNQAYHDKVDSSYYSKCQHSYTRNDNAVKTFNLKSGECLRTSTPVILSGNKNYDAEGIVIDKKGRYQGTFTSQNPLFLSVKDEEHKVYSKITCHEAKECSVQVSKIIPTTDKTGSYVTTTNKHFNNKSLFHAFLHI</sequence>
<name>A2ES42_TRIV3</name>
<proteinExistence type="predicted"/>
<evidence type="ECO:0000313" key="1">
    <source>
        <dbReference type="EMBL" id="EAY04554.1"/>
    </source>
</evidence>
<dbReference type="RefSeq" id="XP_001316777.1">
    <property type="nucleotide sequence ID" value="XM_001316742.1"/>
</dbReference>
<dbReference type="Proteomes" id="UP000001542">
    <property type="component" value="Unassembled WGS sequence"/>
</dbReference>
<dbReference type="VEuPathDB" id="TrichDB:TVAGG3_0690030"/>
<organism evidence="1 2">
    <name type="scientific">Trichomonas vaginalis (strain ATCC PRA-98 / G3)</name>
    <dbReference type="NCBI Taxonomy" id="412133"/>
    <lineage>
        <taxon>Eukaryota</taxon>
        <taxon>Metamonada</taxon>
        <taxon>Parabasalia</taxon>
        <taxon>Trichomonadida</taxon>
        <taxon>Trichomonadidae</taxon>
        <taxon>Trichomonas</taxon>
    </lineage>
</organism>
<dbReference type="KEGG" id="tva:4762417"/>
<reference evidence="1" key="1">
    <citation type="submission" date="2006-10" db="EMBL/GenBank/DDBJ databases">
        <authorList>
            <person name="Amadeo P."/>
            <person name="Zhao Q."/>
            <person name="Wortman J."/>
            <person name="Fraser-Liggett C."/>
            <person name="Carlton J."/>
        </authorList>
    </citation>
    <scope>NUCLEOTIDE SEQUENCE</scope>
    <source>
        <strain evidence="1">G3</strain>
    </source>
</reference>
<dbReference type="VEuPathDB" id="TrichDB:TVAG_244550"/>
<accession>A2ES42</accession>
<reference evidence="1" key="2">
    <citation type="journal article" date="2007" name="Science">
        <title>Draft genome sequence of the sexually transmitted pathogen Trichomonas vaginalis.</title>
        <authorList>
            <person name="Carlton J.M."/>
            <person name="Hirt R.P."/>
            <person name="Silva J.C."/>
            <person name="Delcher A.L."/>
            <person name="Schatz M."/>
            <person name="Zhao Q."/>
            <person name="Wortman J.R."/>
            <person name="Bidwell S.L."/>
            <person name="Alsmark U.C.M."/>
            <person name="Besteiro S."/>
            <person name="Sicheritz-Ponten T."/>
            <person name="Noel C.J."/>
            <person name="Dacks J.B."/>
            <person name="Foster P.G."/>
            <person name="Simillion C."/>
            <person name="Van de Peer Y."/>
            <person name="Miranda-Saavedra D."/>
            <person name="Barton G.J."/>
            <person name="Westrop G.D."/>
            <person name="Mueller S."/>
            <person name="Dessi D."/>
            <person name="Fiori P.L."/>
            <person name="Ren Q."/>
            <person name="Paulsen I."/>
            <person name="Zhang H."/>
            <person name="Bastida-Corcuera F.D."/>
            <person name="Simoes-Barbosa A."/>
            <person name="Brown M.T."/>
            <person name="Hayes R.D."/>
            <person name="Mukherjee M."/>
            <person name="Okumura C.Y."/>
            <person name="Schneider R."/>
            <person name="Smith A.J."/>
            <person name="Vanacova S."/>
            <person name="Villalvazo M."/>
            <person name="Haas B.J."/>
            <person name="Pertea M."/>
            <person name="Feldblyum T.V."/>
            <person name="Utterback T.R."/>
            <person name="Shu C.L."/>
            <person name="Osoegawa K."/>
            <person name="de Jong P.J."/>
            <person name="Hrdy I."/>
            <person name="Horvathova L."/>
            <person name="Zubacova Z."/>
            <person name="Dolezal P."/>
            <person name="Malik S.B."/>
            <person name="Logsdon J.M. Jr."/>
            <person name="Henze K."/>
            <person name="Gupta A."/>
            <person name="Wang C.C."/>
            <person name="Dunne R.L."/>
            <person name="Upcroft J.A."/>
            <person name="Upcroft P."/>
            <person name="White O."/>
            <person name="Salzberg S.L."/>
            <person name="Tang P."/>
            <person name="Chiu C.-H."/>
            <person name="Lee Y.-S."/>
            <person name="Embley T.M."/>
            <person name="Coombs G.H."/>
            <person name="Mottram J.C."/>
            <person name="Tachezy J."/>
            <person name="Fraser-Liggett C.M."/>
            <person name="Johnson P.J."/>
        </authorList>
    </citation>
    <scope>NUCLEOTIDE SEQUENCE [LARGE SCALE GENOMIC DNA]</scope>
    <source>
        <strain evidence="1">G3</strain>
    </source>
</reference>